<dbReference type="AlphaFoldDB" id="A0AA39M7W5"/>
<evidence type="ECO:0000313" key="1">
    <source>
        <dbReference type="EMBL" id="KAK0423830.1"/>
    </source>
</evidence>
<gene>
    <name evidence="1" type="ORF">QR680_008353</name>
</gene>
<accession>A0AA39M7W5</accession>
<evidence type="ECO:0000313" key="2">
    <source>
        <dbReference type="Proteomes" id="UP001175271"/>
    </source>
</evidence>
<sequence>MEYAADGLLALWRTRRAQKENRRKACGSQLQALVVEICNRCILARNMDNNYPEDPGETKRHTISEDARVVILAIFEVLDDFGAQDEAIAEDTSLNDLLDDLYNRLHEAGLDGTRFSQAVFAILRILRDLL</sequence>
<keyword evidence="2" id="KW-1185">Reference proteome</keyword>
<dbReference type="EMBL" id="JAUCMV010000001">
    <property type="protein sequence ID" value="KAK0423830.1"/>
    <property type="molecule type" value="Genomic_DNA"/>
</dbReference>
<name>A0AA39M7W5_9BILA</name>
<comment type="caution">
    <text evidence="1">The sequence shown here is derived from an EMBL/GenBank/DDBJ whole genome shotgun (WGS) entry which is preliminary data.</text>
</comment>
<dbReference type="Proteomes" id="UP001175271">
    <property type="component" value="Unassembled WGS sequence"/>
</dbReference>
<protein>
    <submittedName>
        <fullName evidence="1">Uncharacterized protein</fullName>
    </submittedName>
</protein>
<reference evidence="1" key="1">
    <citation type="submission" date="2023-06" db="EMBL/GenBank/DDBJ databases">
        <title>Genomic analysis of the entomopathogenic nematode Steinernema hermaphroditum.</title>
        <authorList>
            <person name="Schwarz E.M."/>
            <person name="Heppert J.K."/>
            <person name="Baniya A."/>
            <person name="Schwartz H.T."/>
            <person name="Tan C.-H."/>
            <person name="Antoshechkin I."/>
            <person name="Sternberg P.W."/>
            <person name="Goodrich-Blair H."/>
            <person name="Dillman A.R."/>
        </authorList>
    </citation>
    <scope>NUCLEOTIDE SEQUENCE</scope>
    <source>
        <strain evidence="1">PS9179</strain>
        <tissue evidence="1">Whole animal</tissue>
    </source>
</reference>
<organism evidence="1 2">
    <name type="scientific">Steinernema hermaphroditum</name>
    <dbReference type="NCBI Taxonomy" id="289476"/>
    <lineage>
        <taxon>Eukaryota</taxon>
        <taxon>Metazoa</taxon>
        <taxon>Ecdysozoa</taxon>
        <taxon>Nematoda</taxon>
        <taxon>Chromadorea</taxon>
        <taxon>Rhabditida</taxon>
        <taxon>Tylenchina</taxon>
        <taxon>Panagrolaimomorpha</taxon>
        <taxon>Strongyloidoidea</taxon>
        <taxon>Steinernematidae</taxon>
        <taxon>Steinernema</taxon>
    </lineage>
</organism>
<proteinExistence type="predicted"/>